<dbReference type="InterPro" id="IPR001387">
    <property type="entry name" value="Cro/C1-type_HTH"/>
</dbReference>
<keyword evidence="1" id="KW-0238">DNA-binding</keyword>
<dbReference type="Proteomes" id="UP000078290">
    <property type="component" value="Unassembled WGS sequence"/>
</dbReference>
<protein>
    <recommendedName>
        <fullName evidence="2">HTH cro/C1-type domain-containing protein</fullName>
    </recommendedName>
</protein>
<name>A0A1B7KVV8_PARTM</name>
<evidence type="ECO:0000313" key="3">
    <source>
        <dbReference type="EMBL" id="OAT74114.1"/>
    </source>
</evidence>
<dbReference type="SUPFAM" id="SSF47413">
    <property type="entry name" value="lambda repressor-like DNA-binding domains"/>
    <property type="match status" value="1"/>
</dbReference>
<proteinExistence type="predicted"/>
<dbReference type="InterPro" id="IPR010982">
    <property type="entry name" value="Lambda_DNA-bd_dom_sf"/>
</dbReference>
<feature type="domain" description="HTH cro/C1-type" evidence="2">
    <location>
        <begin position="6"/>
        <end position="60"/>
    </location>
</feature>
<dbReference type="RefSeq" id="WP_064550390.1">
    <property type="nucleotide sequence ID" value="NZ_LXMA01000002.1"/>
</dbReference>
<dbReference type="PROSITE" id="PS50943">
    <property type="entry name" value="HTH_CROC1"/>
    <property type="match status" value="1"/>
</dbReference>
<dbReference type="SMART" id="SM00530">
    <property type="entry name" value="HTH_XRE"/>
    <property type="match status" value="1"/>
</dbReference>
<dbReference type="EMBL" id="LXMA01000002">
    <property type="protein sequence ID" value="OAT74114.1"/>
    <property type="molecule type" value="Genomic_DNA"/>
</dbReference>
<dbReference type="PANTHER" id="PTHR46558">
    <property type="entry name" value="TRACRIPTIONAL REGULATORY PROTEIN-RELATED-RELATED"/>
    <property type="match status" value="1"/>
</dbReference>
<dbReference type="OrthoDB" id="9808239at2"/>
<evidence type="ECO:0000259" key="2">
    <source>
        <dbReference type="PROSITE" id="PS50943"/>
    </source>
</evidence>
<dbReference type="CDD" id="cd00093">
    <property type="entry name" value="HTH_XRE"/>
    <property type="match status" value="1"/>
</dbReference>
<dbReference type="GO" id="GO:0003677">
    <property type="term" value="F:DNA binding"/>
    <property type="evidence" value="ECO:0007669"/>
    <property type="project" value="UniProtKB-KW"/>
</dbReference>
<comment type="caution">
    <text evidence="3">The sequence shown here is derived from an EMBL/GenBank/DDBJ whole genome shotgun (WGS) entry which is preliminary data.</text>
</comment>
<accession>A0A1B7KVV8</accession>
<sequence length="78" mass="9304">MVINHLRDFRRSRKWSQEYLAKRLDVTRQTIIAIENHKYSPSLELALKIARVFETPVETIFHLEERGNEKCSKGMQDM</sequence>
<organism evidence="3 4">
    <name type="scientific">Parageobacillus thermoglucosidasius</name>
    <name type="common">Geobacillus thermoglucosidasius</name>
    <dbReference type="NCBI Taxonomy" id="1426"/>
    <lineage>
        <taxon>Bacteria</taxon>
        <taxon>Bacillati</taxon>
        <taxon>Bacillota</taxon>
        <taxon>Bacilli</taxon>
        <taxon>Bacillales</taxon>
        <taxon>Anoxybacillaceae</taxon>
        <taxon>Parageobacillus</taxon>
    </lineage>
</organism>
<reference evidence="4" key="1">
    <citation type="submission" date="2016-05" db="EMBL/GenBank/DDBJ databases">
        <authorList>
            <person name="Wang W."/>
            <person name="Zhu L."/>
        </authorList>
    </citation>
    <scope>NUCLEOTIDE SEQUENCE [LARGE SCALE GENOMIC DNA]</scope>
    <source>
        <strain evidence="4">W-2</strain>
    </source>
</reference>
<evidence type="ECO:0000256" key="1">
    <source>
        <dbReference type="ARBA" id="ARBA00023125"/>
    </source>
</evidence>
<dbReference type="Gene3D" id="1.10.260.40">
    <property type="entry name" value="lambda repressor-like DNA-binding domains"/>
    <property type="match status" value="1"/>
</dbReference>
<dbReference type="Pfam" id="PF01381">
    <property type="entry name" value="HTH_3"/>
    <property type="match status" value="1"/>
</dbReference>
<evidence type="ECO:0000313" key="4">
    <source>
        <dbReference type="Proteomes" id="UP000078290"/>
    </source>
</evidence>
<dbReference type="PANTHER" id="PTHR46558:SF4">
    <property type="entry name" value="DNA-BIDING PHAGE PROTEIN"/>
    <property type="match status" value="1"/>
</dbReference>
<dbReference type="AlphaFoldDB" id="A0A1B7KVV8"/>
<gene>
    <name evidence="3" type="ORF">A7K69_16275</name>
</gene>